<protein>
    <submittedName>
        <fullName evidence="1">Uncharacterized protein</fullName>
    </submittedName>
</protein>
<organism evidence="1">
    <name type="scientific">Erwinia amylovora ATCC BAA-2158</name>
    <dbReference type="NCBI Taxonomy" id="889211"/>
    <lineage>
        <taxon>Bacteria</taxon>
        <taxon>Pseudomonadati</taxon>
        <taxon>Pseudomonadota</taxon>
        <taxon>Gammaproteobacteria</taxon>
        <taxon>Enterobacterales</taxon>
        <taxon>Erwiniaceae</taxon>
        <taxon>Erwinia</taxon>
    </lineage>
</organism>
<accession>E5B3Z4</accession>
<name>E5B3Z4_ERWAM</name>
<dbReference type="EMBL" id="FR719190">
    <property type="protein sequence ID" value="CBX80197.1"/>
    <property type="molecule type" value="Genomic_DNA"/>
</dbReference>
<sequence>MEISLGGINGVNSRKKVIDAGRSVDRTNLLRAKPQS</sequence>
<dbReference type="AlphaFoldDB" id="E5B3Z4"/>
<evidence type="ECO:0000313" key="1">
    <source>
        <dbReference type="EMBL" id="CBX80197.1"/>
    </source>
</evidence>
<reference evidence="1" key="1">
    <citation type="journal article" date="2011" name="J. Bacteriol.">
        <title>Genome Sequence of an Erwinia amylovora Strain with Pathogenicity Restricted to Rubus Plants.</title>
        <authorList>
            <person name="Powney R."/>
            <person name="Smits T.H."/>
            <person name="Sawbridge T."/>
            <person name="Frey B."/>
            <person name="Blom J."/>
            <person name="Frey J.E."/>
            <person name="Plummer K.M."/>
            <person name="Beer S.V."/>
            <person name="Luck J."/>
            <person name="Duffy B."/>
            <person name="Rodoni B."/>
        </authorList>
    </citation>
    <scope>NUCLEOTIDE SEQUENCE</scope>
    <source>
        <strain evidence="1">ATCC BAA-2158</strain>
    </source>
</reference>
<gene>
    <name evidence="1" type="ORF">EAIL5_1377</name>
</gene>
<proteinExistence type="predicted"/>